<dbReference type="AlphaFoldDB" id="A0A7X5U848"/>
<organism evidence="2 3">
    <name type="scientific">Luteibacter anthropi</name>
    <dbReference type="NCBI Taxonomy" id="564369"/>
    <lineage>
        <taxon>Bacteria</taxon>
        <taxon>Pseudomonadati</taxon>
        <taxon>Pseudomonadota</taxon>
        <taxon>Gammaproteobacteria</taxon>
        <taxon>Lysobacterales</taxon>
        <taxon>Rhodanobacteraceae</taxon>
        <taxon>Luteibacter</taxon>
    </lineage>
</organism>
<dbReference type="Proteomes" id="UP000490980">
    <property type="component" value="Unassembled WGS sequence"/>
</dbReference>
<name>A0A7X5U848_9GAMM</name>
<dbReference type="InterPro" id="IPR049202">
    <property type="entry name" value="DUF6817"/>
</dbReference>
<gene>
    <name evidence="2" type="ORF">HBF25_04135</name>
</gene>
<evidence type="ECO:0000313" key="3">
    <source>
        <dbReference type="Proteomes" id="UP000490980"/>
    </source>
</evidence>
<sequence length="217" mass="23219">MTVIPLTATAMRRPSLKGDPVACDHEGGAPLRHDLLAFLRKRGATVILHSDRTLMDHLVGTHDLLRRWGASAMAQHVGLMHSVFGTPYFGRAIAGADDVDEIVSLIGAEATALVFMFSRSMKGKAFLEAVRSGSLLYRTQAGHSVCGVTFVPVSPFHMEILAAVQCANLLDQGKGLAEVTRLIAACKTCFSEPFSLSGELFRSETCYPGPTTNACAA</sequence>
<reference evidence="2 3" key="1">
    <citation type="submission" date="2020-03" db="EMBL/GenBank/DDBJ databases">
        <authorList>
            <person name="Lai Q."/>
        </authorList>
    </citation>
    <scope>NUCLEOTIDE SEQUENCE [LARGE SCALE GENOMIC DNA]</scope>
    <source>
        <strain evidence="2 3">CCUG 25036</strain>
    </source>
</reference>
<feature type="domain" description="DUF6817" evidence="1">
    <location>
        <begin position="38"/>
        <end position="118"/>
    </location>
</feature>
<dbReference type="EMBL" id="JAARLZ010000002">
    <property type="protein sequence ID" value="NII05579.1"/>
    <property type="molecule type" value="Genomic_DNA"/>
</dbReference>
<evidence type="ECO:0000259" key="1">
    <source>
        <dbReference type="Pfam" id="PF20680"/>
    </source>
</evidence>
<keyword evidence="3" id="KW-1185">Reference proteome</keyword>
<comment type="caution">
    <text evidence="2">The sequence shown here is derived from an EMBL/GenBank/DDBJ whole genome shotgun (WGS) entry which is preliminary data.</text>
</comment>
<dbReference type="RefSeq" id="WP_166946677.1">
    <property type="nucleotide sequence ID" value="NZ_JAARLZ010000002.1"/>
</dbReference>
<protein>
    <recommendedName>
        <fullName evidence="1">DUF6817 domain-containing protein</fullName>
    </recommendedName>
</protein>
<dbReference type="Pfam" id="PF20680">
    <property type="entry name" value="DUF6817"/>
    <property type="match status" value="1"/>
</dbReference>
<accession>A0A7X5U848</accession>
<proteinExistence type="predicted"/>
<evidence type="ECO:0000313" key="2">
    <source>
        <dbReference type="EMBL" id="NII05579.1"/>
    </source>
</evidence>